<comment type="caution">
    <text evidence="4">The sequence shown here is derived from an EMBL/GenBank/DDBJ whole genome shotgun (WGS) entry which is preliminary data.</text>
</comment>
<evidence type="ECO:0000256" key="2">
    <source>
        <dbReference type="ARBA" id="ARBA00023002"/>
    </source>
</evidence>
<evidence type="ECO:0000313" key="4">
    <source>
        <dbReference type="EMBL" id="TZE80269.1"/>
    </source>
</evidence>
<keyword evidence="3" id="KW-0443">Lipid metabolism</keyword>
<dbReference type="EMBL" id="VTPS01000036">
    <property type="protein sequence ID" value="TZE80269.1"/>
    <property type="molecule type" value="Genomic_DNA"/>
</dbReference>
<proteinExistence type="inferred from homology"/>
<organism evidence="4 5">
    <name type="scientific">Calorimonas adulescens</name>
    <dbReference type="NCBI Taxonomy" id="2606906"/>
    <lineage>
        <taxon>Bacteria</taxon>
        <taxon>Bacillati</taxon>
        <taxon>Bacillota</taxon>
        <taxon>Clostridia</taxon>
        <taxon>Thermoanaerobacterales</taxon>
        <taxon>Thermoanaerobacteraceae</taxon>
        <taxon>Calorimonas</taxon>
    </lineage>
</organism>
<comment type="similarity">
    <text evidence="1">Belongs to the short-chain dehydrogenases/reductases (SDR) family.</text>
</comment>
<dbReference type="Gene3D" id="3.40.50.720">
    <property type="entry name" value="NAD(P)-binding Rossmann-like Domain"/>
    <property type="match status" value="1"/>
</dbReference>
<dbReference type="InterPro" id="IPR050259">
    <property type="entry name" value="SDR"/>
</dbReference>
<keyword evidence="2 4" id="KW-0560">Oxidoreductase</keyword>
<sequence>MKLENKVAIVTGASAGMGKAIAAMYAKEGAKVLAVARRLERLNELAKETAGYPGELIPFVGDMMDKAQVEGMVDEAVKRFGRLDILVNNAGIMDDFSPIGDFDDKMFEKVMKLNLEAPAYSMRKAVKLFEKQGGGVIINVASVGGLFGCRAGAIYTASKHGLIGLTKNTAYMYGSKNIRCNAICPGAITTEIGTGEFMQHTNKNGMDIAMKGTNLIYRPGEADEIAKVAVFLASEDSSYINGQAIVVDGGWTCY</sequence>
<evidence type="ECO:0000256" key="1">
    <source>
        <dbReference type="ARBA" id="ARBA00006484"/>
    </source>
</evidence>
<protein>
    <submittedName>
        <fullName evidence="4">Glucose 1-dehydrogenase</fullName>
        <ecNumber evidence="4">1.1.1.47</ecNumber>
    </submittedName>
</protein>
<dbReference type="PRINTS" id="PR00080">
    <property type="entry name" value="SDRFAMILY"/>
</dbReference>
<dbReference type="RefSeq" id="WP_149546384.1">
    <property type="nucleotide sequence ID" value="NZ_VTPS01000036.1"/>
</dbReference>
<gene>
    <name evidence="4" type="ORF">FWJ32_12950</name>
</gene>
<evidence type="ECO:0000256" key="3">
    <source>
        <dbReference type="ARBA" id="ARBA00023221"/>
    </source>
</evidence>
<dbReference type="EC" id="1.1.1.47" evidence="4"/>
<dbReference type="Pfam" id="PF13561">
    <property type="entry name" value="adh_short_C2"/>
    <property type="match status" value="1"/>
</dbReference>
<dbReference type="FunFam" id="3.40.50.720:FF:000084">
    <property type="entry name" value="Short-chain dehydrogenase reductase"/>
    <property type="match status" value="1"/>
</dbReference>
<dbReference type="PROSITE" id="PS00061">
    <property type="entry name" value="ADH_SHORT"/>
    <property type="match status" value="1"/>
</dbReference>
<keyword evidence="5" id="KW-1185">Reference proteome</keyword>
<dbReference type="GO" id="GO:0008206">
    <property type="term" value="P:bile acid metabolic process"/>
    <property type="evidence" value="ECO:0007669"/>
    <property type="project" value="UniProtKB-ARBA"/>
</dbReference>
<dbReference type="CDD" id="cd05233">
    <property type="entry name" value="SDR_c"/>
    <property type="match status" value="1"/>
</dbReference>
<dbReference type="SUPFAM" id="SSF51735">
    <property type="entry name" value="NAD(P)-binding Rossmann-fold domains"/>
    <property type="match status" value="1"/>
</dbReference>
<dbReference type="PRINTS" id="PR00081">
    <property type="entry name" value="GDHRDH"/>
</dbReference>
<dbReference type="InterPro" id="IPR002347">
    <property type="entry name" value="SDR_fam"/>
</dbReference>
<evidence type="ECO:0000313" key="5">
    <source>
        <dbReference type="Proteomes" id="UP000322976"/>
    </source>
</evidence>
<dbReference type="NCBIfam" id="NF005559">
    <property type="entry name" value="PRK07231.1"/>
    <property type="match status" value="1"/>
</dbReference>
<dbReference type="PANTHER" id="PTHR42879:SF2">
    <property type="entry name" value="3-OXOACYL-[ACYL-CARRIER-PROTEIN] REDUCTASE FABG"/>
    <property type="match status" value="1"/>
</dbReference>
<dbReference type="InterPro" id="IPR020904">
    <property type="entry name" value="Sc_DH/Rdtase_CS"/>
</dbReference>
<name>A0A5D8Q823_9THEO</name>
<dbReference type="GO" id="GO:0047936">
    <property type="term" value="F:glucose 1-dehydrogenase [NAD(P)+] activity"/>
    <property type="evidence" value="ECO:0007669"/>
    <property type="project" value="UniProtKB-EC"/>
</dbReference>
<reference evidence="4 5" key="1">
    <citation type="submission" date="2019-08" db="EMBL/GenBank/DDBJ databases">
        <title>Calorimonas adulescens gen. nov., sp. nov., an anaerobic thermophilic bacterium from Sakhalin hot spring.</title>
        <authorList>
            <person name="Khomyakova M.A."/>
            <person name="Merkel A.Y."/>
            <person name="Novikov A."/>
            <person name="Bonch-Osmolovskaya E.A."/>
            <person name="Slobodkin A.I."/>
        </authorList>
    </citation>
    <scope>NUCLEOTIDE SEQUENCE [LARGE SCALE GENOMIC DNA]</scope>
    <source>
        <strain evidence="4 5">A05MB</strain>
    </source>
</reference>
<accession>A0A5D8Q823</accession>
<keyword evidence="3" id="KW-0753">Steroid metabolism</keyword>
<dbReference type="Proteomes" id="UP000322976">
    <property type="component" value="Unassembled WGS sequence"/>
</dbReference>
<dbReference type="InterPro" id="IPR036291">
    <property type="entry name" value="NAD(P)-bd_dom_sf"/>
</dbReference>
<dbReference type="PANTHER" id="PTHR42879">
    <property type="entry name" value="3-OXOACYL-(ACYL-CARRIER-PROTEIN) REDUCTASE"/>
    <property type="match status" value="1"/>
</dbReference>
<dbReference type="AlphaFoldDB" id="A0A5D8Q823"/>